<dbReference type="SUPFAM" id="SSF57567">
    <property type="entry name" value="Serine protease inhibitors"/>
    <property type="match status" value="1"/>
</dbReference>
<evidence type="ECO:0000256" key="2">
    <source>
        <dbReference type="ARBA" id="ARBA00023157"/>
    </source>
</evidence>
<gene>
    <name evidence="5" type="ORF">NQ315_000795</name>
</gene>
<organism evidence="5 6">
    <name type="scientific">Exocentrus adspersus</name>
    <dbReference type="NCBI Taxonomy" id="1586481"/>
    <lineage>
        <taxon>Eukaryota</taxon>
        <taxon>Metazoa</taxon>
        <taxon>Ecdysozoa</taxon>
        <taxon>Arthropoda</taxon>
        <taxon>Hexapoda</taxon>
        <taxon>Insecta</taxon>
        <taxon>Pterygota</taxon>
        <taxon>Neoptera</taxon>
        <taxon>Endopterygota</taxon>
        <taxon>Coleoptera</taxon>
        <taxon>Polyphaga</taxon>
        <taxon>Cucujiformia</taxon>
        <taxon>Chrysomeloidea</taxon>
        <taxon>Cerambycidae</taxon>
        <taxon>Lamiinae</taxon>
        <taxon>Acanthocinini</taxon>
        <taxon>Exocentrus</taxon>
    </lineage>
</organism>
<dbReference type="PANTHER" id="PTHR23259">
    <property type="entry name" value="RIDDLE"/>
    <property type="match status" value="1"/>
</dbReference>
<comment type="caution">
    <text evidence="5">The sequence shown here is derived from an EMBL/GenBank/DDBJ whole genome shotgun (WGS) entry which is preliminary data.</text>
</comment>
<dbReference type="Gene3D" id="2.10.25.10">
    <property type="entry name" value="Laminin"/>
    <property type="match status" value="1"/>
</dbReference>
<dbReference type="InterPro" id="IPR002919">
    <property type="entry name" value="TIL_dom"/>
</dbReference>
<dbReference type="PANTHER" id="PTHR23259:SF70">
    <property type="entry name" value="ACCESSORY GLAND PROTEIN ACP62F-RELATED"/>
    <property type="match status" value="1"/>
</dbReference>
<keyword evidence="3" id="KW-0732">Signal</keyword>
<protein>
    <recommendedName>
        <fullName evidence="4">TIL domain-containing protein</fullName>
    </recommendedName>
</protein>
<evidence type="ECO:0000256" key="3">
    <source>
        <dbReference type="SAM" id="SignalP"/>
    </source>
</evidence>
<dbReference type="EMBL" id="JANEYG010000002">
    <property type="protein sequence ID" value="KAJ8924644.1"/>
    <property type="molecule type" value="Genomic_DNA"/>
</dbReference>
<dbReference type="Pfam" id="PF01826">
    <property type="entry name" value="TIL"/>
    <property type="match status" value="1"/>
</dbReference>
<dbReference type="InterPro" id="IPR036084">
    <property type="entry name" value="Ser_inhib-like_sf"/>
</dbReference>
<feature type="chain" id="PRO_5044023932" description="TIL domain-containing protein" evidence="3">
    <location>
        <begin position="26"/>
        <end position="89"/>
    </location>
</feature>
<accession>A0AAV8WDP1</accession>
<dbReference type="Proteomes" id="UP001159042">
    <property type="component" value="Unassembled WGS sequence"/>
</dbReference>
<name>A0AAV8WDP1_9CUCU</name>
<dbReference type="CDD" id="cd19941">
    <property type="entry name" value="TIL"/>
    <property type="match status" value="1"/>
</dbReference>
<evidence type="ECO:0000313" key="6">
    <source>
        <dbReference type="Proteomes" id="UP001159042"/>
    </source>
</evidence>
<proteinExistence type="predicted"/>
<evidence type="ECO:0000313" key="5">
    <source>
        <dbReference type="EMBL" id="KAJ8924644.1"/>
    </source>
</evidence>
<keyword evidence="2" id="KW-1015">Disulfide bond</keyword>
<keyword evidence="1" id="KW-0646">Protease inhibitor</keyword>
<evidence type="ECO:0000259" key="4">
    <source>
        <dbReference type="Pfam" id="PF01826"/>
    </source>
</evidence>
<keyword evidence="6" id="KW-1185">Reference proteome</keyword>
<feature type="domain" description="TIL" evidence="4">
    <location>
        <begin position="34"/>
        <end position="86"/>
    </location>
</feature>
<dbReference type="InterPro" id="IPR051368">
    <property type="entry name" value="SerProtInhib-TIL_Domain"/>
</dbReference>
<dbReference type="GO" id="GO:0030414">
    <property type="term" value="F:peptidase inhibitor activity"/>
    <property type="evidence" value="ECO:0007669"/>
    <property type="project" value="UniProtKB-KW"/>
</dbReference>
<sequence>MKATFAGTLFCCVFLLTSTFTGGQAAEDEQCSDPKAVYRSCGTACRATCQNRQTANCAAVCVPGCFCKPNYIYDEESKKCVTIRNCPRH</sequence>
<dbReference type="AlphaFoldDB" id="A0AAV8WDP1"/>
<feature type="signal peptide" evidence="3">
    <location>
        <begin position="1"/>
        <end position="25"/>
    </location>
</feature>
<reference evidence="5 6" key="1">
    <citation type="journal article" date="2023" name="Insect Mol. Biol.">
        <title>Genome sequencing provides insights into the evolution of gene families encoding plant cell wall-degrading enzymes in longhorned beetles.</title>
        <authorList>
            <person name="Shin N.R."/>
            <person name="Okamura Y."/>
            <person name="Kirsch R."/>
            <person name="Pauchet Y."/>
        </authorList>
    </citation>
    <scope>NUCLEOTIDE SEQUENCE [LARGE SCALE GENOMIC DNA]</scope>
    <source>
        <strain evidence="5">EAD_L_NR</strain>
    </source>
</reference>
<evidence type="ECO:0000256" key="1">
    <source>
        <dbReference type="ARBA" id="ARBA00022690"/>
    </source>
</evidence>